<dbReference type="SMART" id="SM00558">
    <property type="entry name" value="JmjC"/>
    <property type="match status" value="1"/>
</dbReference>
<dbReference type="Gene3D" id="2.60.120.650">
    <property type="entry name" value="Cupin"/>
    <property type="match status" value="1"/>
</dbReference>
<dbReference type="RefSeq" id="WP_003326122.1">
    <property type="nucleotide sequence ID" value="NC_014639.1"/>
</dbReference>
<dbReference type="SUPFAM" id="SSF51197">
    <property type="entry name" value="Clavaminate synthase-like"/>
    <property type="match status" value="1"/>
</dbReference>
<proteinExistence type="predicted"/>
<dbReference type="EMBL" id="CP002207">
    <property type="protein sequence ID" value="ADP34566.1"/>
    <property type="molecule type" value="Genomic_DNA"/>
</dbReference>
<gene>
    <name evidence="2" type="ordered locus">BATR1942_18245</name>
</gene>
<evidence type="ECO:0000313" key="2">
    <source>
        <dbReference type="EMBL" id="ADP34566.1"/>
    </source>
</evidence>
<dbReference type="InterPro" id="IPR003347">
    <property type="entry name" value="JmjC_dom"/>
</dbReference>
<dbReference type="PANTHER" id="PTHR12480:SF6">
    <property type="entry name" value="2-OXOGLUTARATE AND IRON-DEPENDENT OXYGENASE JMJD4"/>
    <property type="match status" value="1"/>
</dbReference>
<evidence type="ECO:0000259" key="1">
    <source>
        <dbReference type="PROSITE" id="PS51184"/>
    </source>
</evidence>
<evidence type="ECO:0000313" key="3">
    <source>
        <dbReference type="Proteomes" id="UP000006867"/>
    </source>
</evidence>
<dbReference type="Pfam" id="PF13621">
    <property type="entry name" value="Cupin_8"/>
    <property type="match status" value="1"/>
</dbReference>
<sequence length="239" mass="28677">MLIDKIRIEDLSYERFLSDYADKKPFILLGAMENWECRQWTLDFIKEKYGDRIVTIRKSDIEGVKTFKQVRLANYIEHIHDNEDRWYCDWNFTALNQKDLDLVYSSPDYFTKDTLRVDDETGQDFKWFFLGSEQTGTPLHQDFNKTHAWNAVIFGQKDWVFFHPDDTPYLYEGNINVFDQEDMEQKTLVKQATPIYFSQKPGEIIYAPRNWWHQVVNAEHTLAVSENFWFKQEQLIQQG</sequence>
<dbReference type="InterPro" id="IPR050910">
    <property type="entry name" value="JMJD6_ArgDemeth/LysHydrox"/>
</dbReference>
<dbReference type="Proteomes" id="UP000006867">
    <property type="component" value="Chromosome"/>
</dbReference>
<reference evidence="2 3" key="1">
    <citation type="journal article" date="2011" name="Front. Microbiol.">
        <title>Genomic signatures of strain selection and enhancement in Bacillus atrophaeus var. globigii, a historical biowarfare simulant.</title>
        <authorList>
            <person name="Gibbons H.S."/>
            <person name="Broomall S.M."/>
            <person name="McNew L.A."/>
            <person name="Daligault H."/>
            <person name="Chapman C."/>
            <person name="Bruce D."/>
            <person name="Karavis M."/>
            <person name="Krepps M."/>
            <person name="McGregor P.A."/>
            <person name="Hong C."/>
            <person name="Park K.H."/>
            <person name="Akmal A."/>
            <person name="Feldman A."/>
            <person name="Lin J.S."/>
            <person name="Chang W.E."/>
            <person name="Higgs B.W."/>
            <person name="Demirev P."/>
            <person name="Lindquist J."/>
            <person name="Liem A."/>
            <person name="Fochler E."/>
            <person name="Read T.D."/>
            <person name="Tapia R."/>
            <person name="Johnson S."/>
            <person name="Bishop-Lilly K.A."/>
            <person name="Detter C."/>
            <person name="Han C."/>
            <person name="Sozhamannan S."/>
            <person name="Rosenzweig C.N."/>
            <person name="Skowronski E.W."/>
        </authorList>
    </citation>
    <scope>NUCLEOTIDE SEQUENCE [LARGE SCALE GENOMIC DNA]</scope>
    <source>
        <strain evidence="2 3">1942</strain>
    </source>
</reference>
<accession>A0ABN3ZKK8</accession>
<keyword evidence="3" id="KW-1185">Reference proteome</keyword>
<dbReference type="InterPro" id="IPR041667">
    <property type="entry name" value="Cupin_8"/>
</dbReference>
<dbReference type="PANTHER" id="PTHR12480">
    <property type="entry name" value="ARGININE DEMETHYLASE AND LYSYL-HYDROXYLASE JMJD"/>
    <property type="match status" value="1"/>
</dbReference>
<protein>
    <recommendedName>
        <fullName evidence="1">JmjC domain-containing protein</fullName>
    </recommendedName>
</protein>
<organism evidence="2 3">
    <name type="scientific">Bacillus atrophaeus (strain 1942)</name>
    <dbReference type="NCBI Taxonomy" id="720555"/>
    <lineage>
        <taxon>Bacteria</taxon>
        <taxon>Bacillati</taxon>
        <taxon>Bacillota</taxon>
        <taxon>Bacilli</taxon>
        <taxon>Bacillales</taxon>
        <taxon>Bacillaceae</taxon>
        <taxon>Bacillus</taxon>
    </lineage>
</organism>
<feature type="domain" description="JmjC" evidence="1">
    <location>
        <begin position="95"/>
        <end position="239"/>
    </location>
</feature>
<name>A0ABN3ZKK8_BACA1</name>
<dbReference type="PROSITE" id="PS51184">
    <property type="entry name" value="JMJC"/>
    <property type="match status" value="1"/>
</dbReference>